<keyword evidence="4" id="KW-1185">Reference proteome</keyword>
<proteinExistence type="predicted"/>
<dbReference type="OrthoDB" id="3037019at2759"/>
<keyword evidence="1" id="KW-0472">Membrane</keyword>
<dbReference type="Pfam" id="PF20151">
    <property type="entry name" value="DUF6533"/>
    <property type="match status" value="1"/>
</dbReference>
<evidence type="ECO:0000313" key="4">
    <source>
        <dbReference type="Proteomes" id="UP000054166"/>
    </source>
</evidence>
<protein>
    <recommendedName>
        <fullName evidence="2">DUF6533 domain-containing protein</fullName>
    </recommendedName>
</protein>
<feature type="transmembrane region" description="Helical" evidence="1">
    <location>
        <begin position="93"/>
        <end position="116"/>
    </location>
</feature>
<accession>A0A0C3G616</accession>
<dbReference type="EMBL" id="KN832971">
    <property type="protein sequence ID" value="KIM91660.1"/>
    <property type="molecule type" value="Genomic_DNA"/>
</dbReference>
<reference evidence="4" key="2">
    <citation type="submission" date="2015-01" db="EMBL/GenBank/DDBJ databases">
        <title>Evolutionary Origins and Diversification of the Mycorrhizal Mutualists.</title>
        <authorList>
            <consortium name="DOE Joint Genome Institute"/>
            <consortium name="Mycorrhizal Genomics Consortium"/>
            <person name="Kohler A."/>
            <person name="Kuo A."/>
            <person name="Nagy L.G."/>
            <person name="Floudas D."/>
            <person name="Copeland A."/>
            <person name="Barry K.W."/>
            <person name="Cichocki N."/>
            <person name="Veneault-Fourrey C."/>
            <person name="LaButti K."/>
            <person name="Lindquist E.A."/>
            <person name="Lipzen A."/>
            <person name="Lundell T."/>
            <person name="Morin E."/>
            <person name="Murat C."/>
            <person name="Riley R."/>
            <person name="Ohm R."/>
            <person name="Sun H."/>
            <person name="Tunlid A."/>
            <person name="Henrissat B."/>
            <person name="Grigoriev I.V."/>
            <person name="Hibbett D.S."/>
            <person name="Martin F."/>
        </authorList>
    </citation>
    <scope>NUCLEOTIDE SEQUENCE [LARGE SCALE GENOMIC DNA]</scope>
    <source>
        <strain evidence="4">F 1598</strain>
    </source>
</reference>
<reference evidence="3 4" key="1">
    <citation type="submission" date="2014-04" db="EMBL/GenBank/DDBJ databases">
        <authorList>
            <consortium name="DOE Joint Genome Institute"/>
            <person name="Kuo A."/>
            <person name="Tarkka M."/>
            <person name="Buscot F."/>
            <person name="Kohler A."/>
            <person name="Nagy L.G."/>
            <person name="Floudas D."/>
            <person name="Copeland A."/>
            <person name="Barry K.W."/>
            <person name="Cichocki N."/>
            <person name="Veneault-Fourrey C."/>
            <person name="LaButti K."/>
            <person name="Lindquist E.A."/>
            <person name="Lipzen A."/>
            <person name="Lundell T."/>
            <person name="Morin E."/>
            <person name="Murat C."/>
            <person name="Sun H."/>
            <person name="Tunlid A."/>
            <person name="Henrissat B."/>
            <person name="Grigoriev I.V."/>
            <person name="Hibbett D.S."/>
            <person name="Martin F."/>
            <person name="Nordberg H.P."/>
            <person name="Cantor M.N."/>
            <person name="Hua S.X."/>
        </authorList>
    </citation>
    <scope>NUCLEOTIDE SEQUENCE [LARGE SCALE GENOMIC DNA]</scope>
    <source>
        <strain evidence="3 4">F 1598</strain>
    </source>
</reference>
<evidence type="ECO:0000259" key="2">
    <source>
        <dbReference type="Pfam" id="PF20151"/>
    </source>
</evidence>
<feature type="transmembrane region" description="Helical" evidence="1">
    <location>
        <begin position="28"/>
        <end position="47"/>
    </location>
</feature>
<gene>
    <name evidence="3" type="ORF">PILCRDRAFT_810941</name>
</gene>
<dbReference type="InterPro" id="IPR045340">
    <property type="entry name" value="DUF6533"/>
</dbReference>
<feature type="domain" description="DUF6533" evidence="2">
    <location>
        <begin position="2"/>
        <end position="37"/>
    </location>
</feature>
<keyword evidence="1" id="KW-0812">Transmembrane</keyword>
<feature type="transmembrane region" description="Helical" evidence="1">
    <location>
        <begin position="145"/>
        <end position="163"/>
    </location>
</feature>
<name>A0A0C3G616_PILCF</name>
<dbReference type="InParanoid" id="A0A0C3G616"/>
<feature type="transmembrane region" description="Helical" evidence="1">
    <location>
        <begin position="59"/>
        <end position="81"/>
    </location>
</feature>
<organism evidence="3 4">
    <name type="scientific">Piloderma croceum (strain F 1598)</name>
    <dbReference type="NCBI Taxonomy" id="765440"/>
    <lineage>
        <taxon>Eukaryota</taxon>
        <taxon>Fungi</taxon>
        <taxon>Dikarya</taxon>
        <taxon>Basidiomycota</taxon>
        <taxon>Agaricomycotina</taxon>
        <taxon>Agaricomycetes</taxon>
        <taxon>Agaricomycetidae</taxon>
        <taxon>Atheliales</taxon>
        <taxon>Atheliaceae</taxon>
        <taxon>Piloderma</taxon>
    </lineage>
</organism>
<dbReference type="Proteomes" id="UP000054166">
    <property type="component" value="Unassembled WGS sequence"/>
</dbReference>
<sequence>MLLVYDHVITLDKEIEWIWTLRWRLPKIIFVFNRYVITALLLIQSISKPIFPLSVHVCNFYFYLTLCQPLLNFGAAELLIIIRVCSLYGNRKLLIWCLRGVLCLALIAAIVVEILFGRAYRIALYYEFLPGCWTWSPTATTVTQWPMWFATIHIPIIIIKYINITGSHF</sequence>
<evidence type="ECO:0000313" key="3">
    <source>
        <dbReference type="EMBL" id="KIM91660.1"/>
    </source>
</evidence>
<evidence type="ECO:0000256" key="1">
    <source>
        <dbReference type="SAM" id="Phobius"/>
    </source>
</evidence>
<dbReference type="AlphaFoldDB" id="A0A0C3G616"/>
<keyword evidence="1" id="KW-1133">Transmembrane helix</keyword>
<dbReference type="HOGENOM" id="CLU_1579113_0_0_1"/>